<name>A0A849AI54_9MICO</name>
<keyword evidence="3" id="KW-1185">Reference proteome</keyword>
<dbReference type="AlphaFoldDB" id="A0A849AI54"/>
<gene>
    <name evidence="2" type="ORF">HJ588_06370</name>
</gene>
<keyword evidence="1" id="KW-0472">Membrane</keyword>
<evidence type="ECO:0000313" key="2">
    <source>
        <dbReference type="EMBL" id="NNG38898.1"/>
    </source>
</evidence>
<evidence type="ECO:0000313" key="3">
    <source>
        <dbReference type="Proteomes" id="UP000557772"/>
    </source>
</evidence>
<keyword evidence="1" id="KW-1133">Transmembrane helix</keyword>
<evidence type="ECO:0000256" key="1">
    <source>
        <dbReference type="SAM" id="Phobius"/>
    </source>
</evidence>
<proteinExistence type="predicted"/>
<feature type="transmembrane region" description="Helical" evidence="1">
    <location>
        <begin position="70"/>
        <end position="91"/>
    </location>
</feature>
<evidence type="ECO:0008006" key="4">
    <source>
        <dbReference type="Google" id="ProtNLM"/>
    </source>
</evidence>
<reference evidence="2 3" key="1">
    <citation type="submission" date="2020-05" db="EMBL/GenBank/DDBJ databases">
        <title>Flexivirga sp. ID2601S isolated from air conditioner.</title>
        <authorList>
            <person name="Kim D.H."/>
        </authorList>
    </citation>
    <scope>NUCLEOTIDE SEQUENCE [LARGE SCALE GENOMIC DNA]</scope>
    <source>
        <strain evidence="2 3">ID2601S</strain>
    </source>
</reference>
<feature type="transmembrane region" description="Helical" evidence="1">
    <location>
        <begin position="135"/>
        <end position="154"/>
    </location>
</feature>
<organism evidence="2 3">
    <name type="scientific">Flexivirga aerilata</name>
    <dbReference type="NCBI Taxonomy" id="1656889"/>
    <lineage>
        <taxon>Bacteria</taxon>
        <taxon>Bacillati</taxon>
        <taxon>Actinomycetota</taxon>
        <taxon>Actinomycetes</taxon>
        <taxon>Micrococcales</taxon>
        <taxon>Dermacoccaceae</taxon>
        <taxon>Flexivirga</taxon>
    </lineage>
</organism>
<protein>
    <recommendedName>
        <fullName evidence="4">Integral membrane protein</fullName>
    </recommendedName>
</protein>
<sequence>MPLILLFAAFVVTFLVTRGITRLIRSGKGPFKDNVTDSGVHVHHAVPGLILLLVGSVVTTGAATPAIRCLGGIAVGVGASLVLDEFALILHLEDVYWANEGRASVQTVALATVCLALAVLGFAPVTGADFEGGPVVVIVAVVVLAVFLWLSWICAMKGKYRVVLFGIFLPVVTVAGAIRLARPGSPWFVKRYAGGSRKQRVAIERAARSDQIWGRRWLRFADAIAGAPTQPVEVSPPAGDVRER</sequence>
<dbReference type="EMBL" id="JABENB010000001">
    <property type="protein sequence ID" value="NNG38898.1"/>
    <property type="molecule type" value="Genomic_DNA"/>
</dbReference>
<comment type="caution">
    <text evidence="2">The sequence shown here is derived from an EMBL/GenBank/DDBJ whole genome shotgun (WGS) entry which is preliminary data.</text>
</comment>
<feature type="transmembrane region" description="Helical" evidence="1">
    <location>
        <begin position="103"/>
        <end position="123"/>
    </location>
</feature>
<keyword evidence="1" id="KW-0812">Transmembrane</keyword>
<dbReference type="Proteomes" id="UP000557772">
    <property type="component" value="Unassembled WGS sequence"/>
</dbReference>
<feature type="transmembrane region" description="Helical" evidence="1">
    <location>
        <begin position="160"/>
        <end position="181"/>
    </location>
</feature>
<accession>A0A849AI54</accession>
<feature type="transmembrane region" description="Helical" evidence="1">
    <location>
        <begin position="42"/>
        <end position="63"/>
    </location>
</feature>